<name>A0ABY7HDV4_9BACT</name>
<evidence type="ECO:0000256" key="1">
    <source>
        <dbReference type="SAM" id="MobiDB-lite"/>
    </source>
</evidence>
<protein>
    <submittedName>
        <fullName evidence="3">Uncharacterized protein</fullName>
    </submittedName>
</protein>
<dbReference type="Proteomes" id="UP001164459">
    <property type="component" value="Chromosome"/>
</dbReference>
<dbReference type="RefSeq" id="WP_269039628.1">
    <property type="nucleotide sequence ID" value="NZ_CP114040.1"/>
</dbReference>
<evidence type="ECO:0000313" key="3">
    <source>
        <dbReference type="EMBL" id="WAS97265.1"/>
    </source>
</evidence>
<evidence type="ECO:0000256" key="2">
    <source>
        <dbReference type="SAM" id="SignalP"/>
    </source>
</evidence>
<sequence length="241" mass="24134">MARRSVFVFVLFSFACGDPGTGGETATVGTTTSGTTATTTTNPTTTSSGTPTTGGTATETESGTAAPTTSTSEATTAVTGTSEPVTGTSATSTMTTGPDTTTSTTSTSEPETTGGTSTTTGGSSTTTTTGAADEPPPPPDMLAGCQTCDCCDPWWISWDEVPGATHYKVRWKCSINPEQVHDVGAVTMIADVCNDIDMCNGMCAFTVGYVRVEACNDDGCSAPVDIPAPGTPITCGGGCCC</sequence>
<proteinExistence type="predicted"/>
<accession>A0ABY7HDV4</accession>
<gene>
    <name evidence="3" type="ORF">O0S08_14045</name>
</gene>
<feature type="region of interest" description="Disordered" evidence="1">
    <location>
        <begin position="16"/>
        <end position="138"/>
    </location>
</feature>
<keyword evidence="4" id="KW-1185">Reference proteome</keyword>
<dbReference type="EMBL" id="CP114040">
    <property type="protein sequence ID" value="WAS97265.1"/>
    <property type="molecule type" value="Genomic_DNA"/>
</dbReference>
<feature type="signal peptide" evidence="2">
    <location>
        <begin position="1"/>
        <end position="17"/>
    </location>
</feature>
<dbReference type="InterPro" id="IPR036116">
    <property type="entry name" value="FN3_sf"/>
</dbReference>
<organism evidence="3 4">
    <name type="scientific">Nannocystis punicea</name>
    <dbReference type="NCBI Taxonomy" id="2995304"/>
    <lineage>
        <taxon>Bacteria</taxon>
        <taxon>Pseudomonadati</taxon>
        <taxon>Myxococcota</taxon>
        <taxon>Polyangia</taxon>
        <taxon>Nannocystales</taxon>
        <taxon>Nannocystaceae</taxon>
        <taxon>Nannocystis</taxon>
    </lineage>
</organism>
<feature type="compositionally biased region" description="Low complexity" evidence="1">
    <location>
        <begin position="24"/>
        <end position="133"/>
    </location>
</feature>
<keyword evidence="2" id="KW-0732">Signal</keyword>
<feature type="chain" id="PRO_5045976091" evidence="2">
    <location>
        <begin position="18"/>
        <end position="241"/>
    </location>
</feature>
<evidence type="ECO:0000313" key="4">
    <source>
        <dbReference type="Proteomes" id="UP001164459"/>
    </source>
</evidence>
<reference evidence="3" key="1">
    <citation type="submission" date="2022-11" db="EMBL/GenBank/DDBJ databases">
        <title>Minimal conservation of predation-associated metabolite biosynthetic gene clusters underscores biosynthetic potential of Myxococcota including descriptions for ten novel species: Archangium lansinium sp. nov., Myxococcus landrumus sp. nov., Nannocystis bai.</title>
        <authorList>
            <person name="Ahearne A."/>
            <person name="Stevens C."/>
            <person name="Dowd S."/>
        </authorList>
    </citation>
    <scope>NUCLEOTIDE SEQUENCE</scope>
    <source>
        <strain evidence="3">Fl3</strain>
    </source>
</reference>
<dbReference type="SUPFAM" id="SSF49265">
    <property type="entry name" value="Fibronectin type III"/>
    <property type="match status" value="1"/>
</dbReference>
<dbReference type="PROSITE" id="PS51257">
    <property type="entry name" value="PROKAR_LIPOPROTEIN"/>
    <property type="match status" value="1"/>
</dbReference>